<feature type="domain" description="HTH gntR-type" evidence="4">
    <location>
        <begin position="11"/>
        <end position="79"/>
    </location>
</feature>
<name>A0A0S2LZT4_9MICC</name>
<keyword evidence="2" id="KW-0238">DNA-binding</keyword>
<reference evidence="5 6" key="2">
    <citation type="journal article" date="2016" name="J. Biotechnol.">
        <title>Complete genome sequence of Arthrobacter alpinus ERGS4:06, a yellow pigmented bacterium tolerant to cold and radiations isolated from Sikkim Himalaya.</title>
        <authorList>
            <person name="Kumar R."/>
            <person name="Singh D."/>
            <person name="Swarnkar M.K."/>
            <person name="Singh A.K."/>
            <person name="Kumar S."/>
        </authorList>
    </citation>
    <scope>NUCLEOTIDE SEQUENCE [LARGE SCALE GENOMIC DNA]</scope>
    <source>
        <strain evidence="5 6">ERGS4:06</strain>
    </source>
</reference>
<dbReference type="PANTHER" id="PTHR38445">
    <property type="entry name" value="HTH-TYPE TRANSCRIPTIONAL REPRESSOR YTRA"/>
    <property type="match status" value="1"/>
</dbReference>
<organism evidence="5 6">
    <name type="scientific">Arthrobacter alpinus</name>
    <dbReference type="NCBI Taxonomy" id="656366"/>
    <lineage>
        <taxon>Bacteria</taxon>
        <taxon>Bacillati</taxon>
        <taxon>Actinomycetota</taxon>
        <taxon>Actinomycetes</taxon>
        <taxon>Micrococcales</taxon>
        <taxon>Micrococcaceae</taxon>
        <taxon>Arthrobacter</taxon>
    </lineage>
</organism>
<proteinExistence type="predicted"/>
<dbReference type="EMBL" id="CP013200">
    <property type="protein sequence ID" value="ALO67081.1"/>
    <property type="molecule type" value="Genomic_DNA"/>
</dbReference>
<dbReference type="GO" id="GO:0003677">
    <property type="term" value="F:DNA binding"/>
    <property type="evidence" value="ECO:0007669"/>
    <property type="project" value="UniProtKB-KW"/>
</dbReference>
<evidence type="ECO:0000259" key="4">
    <source>
        <dbReference type="PROSITE" id="PS50949"/>
    </source>
</evidence>
<gene>
    <name evidence="5" type="ORF">AS189_11950</name>
</gene>
<dbReference type="AlphaFoldDB" id="A0A0S2LZT4"/>
<dbReference type="Pfam" id="PF00392">
    <property type="entry name" value="GntR"/>
    <property type="match status" value="1"/>
</dbReference>
<sequence length="138" mass="15079">MMLSVDPRSAVPPFEQIRVQVLALIHSGALKPETRLPTVRKLAADLGLAPNTVARAYRELELNGAIETRGRHGTFVSAHDDPVHRQAQKAAEEYAHQIRTLGLGYQDAHAFLTTAFGVKAPSLPIDESGERAERLIHG</sequence>
<evidence type="ECO:0000256" key="2">
    <source>
        <dbReference type="ARBA" id="ARBA00023125"/>
    </source>
</evidence>
<evidence type="ECO:0000313" key="5">
    <source>
        <dbReference type="EMBL" id="ALO67081.1"/>
    </source>
</evidence>
<evidence type="ECO:0000256" key="1">
    <source>
        <dbReference type="ARBA" id="ARBA00023015"/>
    </source>
</evidence>
<dbReference type="PANTHER" id="PTHR38445:SF9">
    <property type="entry name" value="HTH-TYPE TRANSCRIPTIONAL REPRESSOR YTRA"/>
    <property type="match status" value="1"/>
</dbReference>
<dbReference type="InterPro" id="IPR000524">
    <property type="entry name" value="Tscrpt_reg_HTH_GntR"/>
</dbReference>
<dbReference type="RefSeq" id="WP_062289138.1">
    <property type="nucleotide sequence ID" value="NZ_CP013200.1"/>
</dbReference>
<accession>A0A0S2LZT4</accession>
<dbReference type="SUPFAM" id="SSF46785">
    <property type="entry name" value="Winged helix' DNA-binding domain"/>
    <property type="match status" value="1"/>
</dbReference>
<dbReference type="Gene3D" id="1.10.10.10">
    <property type="entry name" value="Winged helix-like DNA-binding domain superfamily/Winged helix DNA-binding domain"/>
    <property type="match status" value="1"/>
</dbReference>
<dbReference type="GO" id="GO:0003700">
    <property type="term" value="F:DNA-binding transcription factor activity"/>
    <property type="evidence" value="ECO:0007669"/>
    <property type="project" value="InterPro"/>
</dbReference>
<keyword evidence="1" id="KW-0805">Transcription regulation</keyword>
<protein>
    <recommendedName>
        <fullName evidence="4">HTH gntR-type domain-containing protein</fullName>
    </recommendedName>
</protein>
<reference evidence="6" key="1">
    <citation type="submission" date="2015-11" db="EMBL/GenBank/DDBJ databases">
        <authorList>
            <person name="Kumar R."/>
            <person name="Singh D."/>
            <person name="Swarnkar M.K."/>
            <person name="Singh A.K."/>
            <person name="Kumar S."/>
        </authorList>
    </citation>
    <scope>NUCLEOTIDE SEQUENCE [LARGE SCALE GENOMIC DNA]</scope>
    <source>
        <strain evidence="6">ERGS4:06</strain>
    </source>
</reference>
<keyword evidence="3" id="KW-0804">Transcription</keyword>
<dbReference type="InterPro" id="IPR036388">
    <property type="entry name" value="WH-like_DNA-bd_sf"/>
</dbReference>
<evidence type="ECO:0000256" key="3">
    <source>
        <dbReference type="ARBA" id="ARBA00023163"/>
    </source>
</evidence>
<dbReference type="PROSITE" id="PS50949">
    <property type="entry name" value="HTH_GNTR"/>
    <property type="match status" value="1"/>
</dbReference>
<dbReference type="CDD" id="cd07377">
    <property type="entry name" value="WHTH_GntR"/>
    <property type="match status" value="1"/>
</dbReference>
<dbReference type="Proteomes" id="UP000059574">
    <property type="component" value="Chromosome"/>
</dbReference>
<dbReference type="InterPro" id="IPR036390">
    <property type="entry name" value="WH_DNA-bd_sf"/>
</dbReference>
<dbReference type="SMART" id="SM00345">
    <property type="entry name" value="HTH_GNTR"/>
    <property type="match status" value="1"/>
</dbReference>
<evidence type="ECO:0000313" key="6">
    <source>
        <dbReference type="Proteomes" id="UP000059574"/>
    </source>
</evidence>